<evidence type="ECO:0000313" key="4">
    <source>
        <dbReference type="Proteomes" id="UP000799779"/>
    </source>
</evidence>
<organism evidence="3 4">
    <name type="scientific">Amniculicola lignicola CBS 123094</name>
    <dbReference type="NCBI Taxonomy" id="1392246"/>
    <lineage>
        <taxon>Eukaryota</taxon>
        <taxon>Fungi</taxon>
        <taxon>Dikarya</taxon>
        <taxon>Ascomycota</taxon>
        <taxon>Pezizomycotina</taxon>
        <taxon>Dothideomycetes</taxon>
        <taxon>Pleosporomycetidae</taxon>
        <taxon>Pleosporales</taxon>
        <taxon>Amniculicolaceae</taxon>
        <taxon>Amniculicola</taxon>
    </lineage>
</organism>
<keyword evidence="4" id="KW-1185">Reference proteome</keyword>
<feature type="compositionally biased region" description="Basic and acidic residues" evidence="1">
    <location>
        <begin position="131"/>
        <end position="159"/>
    </location>
</feature>
<protein>
    <submittedName>
        <fullName evidence="3">Uncharacterized protein</fullName>
    </submittedName>
</protein>
<name>A0A6A5W7B8_9PLEO</name>
<reference evidence="3" key="1">
    <citation type="journal article" date="2020" name="Stud. Mycol.">
        <title>101 Dothideomycetes genomes: a test case for predicting lifestyles and emergence of pathogens.</title>
        <authorList>
            <person name="Haridas S."/>
            <person name="Albert R."/>
            <person name="Binder M."/>
            <person name="Bloem J."/>
            <person name="Labutti K."/>
            <person name="Salamov A."/>
            <person name="Andreopoulos B."/>
            <person name="Baker S."/>
            <person name="Barry K."/>
            <person name="Bills G."/>
            <person name="Bluhm B."/>
            <person name="Cannon C."/>
            <person name="Castanera R."/>
            <person name="Culley D."/>
            <person name="Daum C."/>
            <person name="Ezra D."/>
            <person name="Gonzalez J."/>
            <person name="Henrissat B."/>
            <person name="Kuo A."/>
            <person name="Liang C."/>
            <person name="Lipzen A."/>
            <person name="Lutzoni F."/>
            <person name="Magnuson J."/>
            <person name="Mondo S."/>
            <person name="Nolan M."/>
            <person name="Ohm R."/>
            <person name="Pangilinan J."/>
            <person name="Park H.-J."/>
            <person name="Ramirez L."/>
            <person name="Alfaro M."/>
            <person name="Sun H."/>
            <person name="Tritt A."/>
            <person name="Yoshinaga Y."/>
            <person name="Zwiers L.-H."/>
            <person name="Turgeon B."/>
            <person name="Goodwin S."/>
            <person name="Spatafora J."/>
            <person name="Crous P."/>
            <person name="Grigoriev I."/>
        </authorList>
    </citation>
    <scope>NUCLEOTIDE SEQUENCE</scope>
    <source>
        <strain evidence="3">CBS 123094</strain>
    </source>
</reference>
<gene>
    <name evidence="3" type="ORF">P154DRAFT_272616</name>
</gene>
<accession>A0A6A5W7B8</accession>
<sequence length="169" mass="18680">MPALAPRLPLPQSASAIRPIVPRFLDGASTPPKIEPATIILVVCVGIVPVIIVGIAVVWLLTCYSRDISCLACCCPCIARKRKKPPENPEAEDASSNSSDISLVHTSAPWEDRRRALPTVPLPVRPHMPQKRGDYARSKSARRERLSKVMEEIEMEDRRNGRRSARRAG</sequence>
<keyword evidence="2" id="KW-0472">Membrane</keyword>
<feature type="compositionally biased region" description="Polar residues" evidence="1">
    <location>
        <begin position="94"/>
        <end position="105"/>
    </location>
</feature>
<dbReference type="Proteomes" id="UP000799779">
    <property type="component" value="Unassembled WGS sequence"/>
</dbReference>
<proteinExistence type="predicted"/>
<feature type="compositionally biased region" description="Basic residues" evidence="1">
    <location>
        <begin position="160"/>
        <end position="169"/>
    </location>
</feature>
<evidence type="ECO:0000313" key="3">
    <source>
        <dbReference type="EMBL" id="KAF1997833.1"/>
    </source>
</evidence>
<evidence type="ECO:0000256" key="1">
    <source>
        <dbReference type="SAM" id="MobiDB-lite"/>
    </source>
</evidence>
<feature type="transmembrane region" description="Helical" evidence="2">
    <location>
        <begin position="39"/>
        <end position="61"/>
    </location>
</feature>
<dbReference type="EMBL" id="ML977609">
    <property type="protein sequence ID" value="KAF1997833.1"/>
    <property type="molecule type" value="Genomic_DNA"/>
</dbReference>
<feature type="region of interest" description="Disordered" evidence="1">
    <location>
        <begin position="82"/>
        <end position="169"/>
    </location>
</feature>
<keyword evidence="2" id="KW-1133">Transmembrane helix</keyword>
<keyword evidence="2" id="KW-0812">Transmembrane</keyword>
<evidence type="ECO:0000256" key="2">
    <source>
        <dbReference type="SAM" id="Phobius"/>
    </source>
</evidence>
<dbReference type="AlphaFoldDB" id="A0A6A5W7B8"/>